<dbReference type="Pfam" id="PF03345">
    <property type="entry name" value="OST48_N"/>
    <property type="match status" value="1"/>
</dbReference>
<comment type="pathway">
    <text evidence="2 8">Protein modification; protein glycosylation.</text>
</comment>
<evidence type="ECO:0000259" key="10">
    <source>
        <dbReference type="Pfam" id="PF23358"/>
    </source>
</evidence>
<dbReference type="InterPro" id="IPR055457">
    <property type="entry name" value="OST48_N"/>
</dbReference>
<keyword evidence="7 8" id="KW-0472">Membrane</keyword>
<dbReference type="PANTHER" id="PTHR10830:SF0">
    <property type="entry name" value="DOLICHYL-DIPHOSPHOOLIGOSACCHARIDE--PROTEIN GLYCOSYLTRANSFERASE 48 KDA SUBUNIT"/>
    <property type="match status" value="1"/>
</dbReference>
<organism evidence="11 12">
    <name type="scientific">Sphaeroforma arctica JP610</name>
    <dbReference type="NCBI Taxonomy" id="667725"/>
    <lineage>
        <taxon>Eukaryota</taxon>
        <taxon>Ichthyosporea</taxon>
        <taxon>Ichthyophonida</taxon>
        <taxon>Sphaeroforma</taxon>
    </lineage>
</organism>
<gene>
    <name evidence="11" type="ORF">SARC_02008</name>
</gene>
<dbReference type="GeneID" id="25902512"/>
<dbReference type="OrthoDB" id="29105at2759"/>
<dbReference type="UniPathway" id="UPA00378"/>
<keyword evidence="4 8" id="KW-0812">Transmembrane</keyword>
<dbReference type="GO" id="GO:0008250">
    <property type="term" value="C:oligosaccharyltransferase complex"/>
    <property type="evidence" value="ECO:0007669"/>
    <property type="project" value="TreeGrafter"/>
</dbReference>
<comment type="function">
    <text evidence="8">Subunit of the oligosaccharyl transferase (OST) complex that catalyzes the initial transfer of a defined glycan (Glc(3)Man(9)GlcNAc(2) in eukaryotes) from the lipid carrier dolichol-pyrophosphate to an asparagine residue within an Asn-X-Ser/Thr consensus motif in nascent polypeptide chains, the first step in protein N-glycosylation. N-glycosylation occurs cotranslationally and the complex associates with the Sec61 complex at the channel-forming translocon complex that mediates protein translocation across the endoplasmic reticulum (ER).</text>
</comment>
<accession>A0A0L0G9Z3</accession>
<feature type="chain" id="PRO_5005394127" description="Dolichyl-diphosphooligosaccharide--protein glycosyltransferase 48 kDa subunit" evidence="8">
    <location>
        <begin position="20"/>
        <end position="417"/>
    </location>
</feature>
<feature type="transmembrane region" description="Helical" evidence="8">
    <location>
        <begin position="384"/>
        <end position="406"/>
    </location>
</feature>
<feature type="signal peptide" evidence="8">
    <location>
        <begin position="1"/>
        <end position="19"/>
    </location>
</feature>
<keyword evidence="8" id="KW-0732">Signal</keyword>
<name>A0A0L0G9Z3_9EUKA</name>
<feature type="domain" description="OST48 middle" evidence="10">
    <location>
        <begin position="278"/>
        <end position="407"/>
    </location>
</feature>
<evidence type="ECO:0000313" key="12">
    <source>
        <dbReference type="Proteomes" id="UP000054560"/>
    </source>
</evidence>
<evidence type="ECO:0000313" key="11">
    <source>
        <dbReference type="EMBL" id="KNC85825.1"/>
    </source>
</evidence>
<evidence type="ECO:0000256" key="7">
    <source>
        <dbReference type="ARBA" id="ARBA00023136"/>
    </source>
</evidence>
<evidence type="ECO:0000256" key="5">
    <source>
        <dbReference type="ARBA" id="ARBA00022824"/>
    </source>
</evidence>
<dbReference type="InterPro" id="IPR055459">
    <property type="entry name" value="OST48_MD"/>
</dbReference>
<proteinExistence type="inferred from homology"/>
<keyword evidence="6 8" id="KW-1133">Transmembrane helix</keyword>
<reference evidence="11 12" key="1">
    <citation type="submission" date="2011-02" db="EMBL/GenBank/DDBJ databases">
        <title>The Genome Sequence of Sphaeroforma arctica JP610.</title>
        <authorList>
            <consortium name="The Broad Institute Genome Sequencing Platform"/>
            <person name="Russ C."/>
            <person name="Cuomo C."/>
            <person name="Young S.K."/>
            <person name="Zeng Q."/>
            <person name="Gargeya S."/>
            <person name="Alvarado L."/>
            <person name="Berlin A."/>
            <person name="Chapman S.B."/>
            <person name="Chen Z."/>
            <person name="Freedman E."/>
            <person name="Gellesch M."/>
            <person name="Goldberg J."/>
            <person name="Griggs A."/>
            <person name="Gujja S."/>
            <person name="Heilman E."/>
            <person name="Heiman D."/>
            <person name="Howarth C."/>
            <person name="Mehta T."/>
            <person name="Neiman D."/>
            <person name="Pearson M."/>
            <person name="Roberts A."/>
            <person name="Saif S."/>
            <person name="Shea T."/>
            <person name="Shenoy N."/>
            <person name="Sisk P."/>
            <person name="Stolte C."/>
            <person name="Sykes S."/>
            <person name="White J."/>
            <person name="Yandava C."/>
            <person name="Burger G."/>
            <person name="Gray M.W."/>
            <person name="Holland P.W.H."/>
            <person name="King N."/>
            <person name="Lang F.B.F."/>
            <person name="Roger A.J."/>
            <person name="Ruiz-Trillo I."/>
            <person name="Haas B."/>
            <person name="Nusbaum C."/>
            <person name="Birren B."/>
        </authorList>
    </citation>
    <scope>NUCLEOTIDE SEQUENCE [LARGE SCALE GENOMIC DNA]</scope>
    <source>
        <strain evidence="11 12">JP610</strain>
    </source>
</reference>
<evidence type="ECO:0000259" key="9">
    <source>
        <dbReference type="Pfam" id="PF03345"/>
    </source>
</evidence>
<keyword evidence="5 8" id="KW-0256">Endoplasmic reticulum</keyword>
<dbReference type="EMBL" id="KQ241682">
    <property type="protein sequence ID" value="KNC85825.1"/>
    <property type="molecule type" value="Genomic_DNA"/>
</dbReference>
<comment type="similarity">
    <text evidence="3 8">Belongs to the DDOST 48 kDa subunit family.</text>
</comment>
<dbReference type="RefSeq" id="XP_014159727.1">
    <property type="nucleotide sequence ID" value="XM_014304252.1"/>
</dbReference>
<evidence type="ECO:0000256" key="4">
    <source>
        <dbReference type="ARBA" id="ARBA00022692"/>
    </source>
</evidence>
<dbReference type="Pfam" id="PF23358">
    <property type="entry name" value="OST48_MD"/>
    <property type="match status" value="1"/>
</dbReference>
<dbReference type="STRING" id="667725.A0A0L0G9Z3"/>
<dbReference type="PANTHER" id="PTHR10830">
    <property type="entry name" value="DOLICHYL-DIPHOSPHOOLIGOSACCHARIDE--PROTEIN GLYCOSYLTRANSFERASE 48 KDA SUBUNIT"/>
    <property type="match status" value="1"/>
</dbReference>
<evidence type="ECO:0000256" key="1">
    <source>
        <dbReference type="ARBA" id="ARBA00004479"/>
    </source>
</evidence>
<evidence type="ECO:0000256" key="6">
    <source>
        <dbReference type="ARBA" id="ARBA00022989"/>
    </source>
</evidence>
<feature type="domain" description="OST48 N-terminal" evidence="9">
    <location>
        <begin position="32"/>
        <end position="255"/>
    </location>
</feature>
<comment type="subcellular location">
    <subcellularLocation>
        <location evidence="8">Endoplasmic reticulum membrane</location>
        <topology evidence="8">Single-pass type I membrane protein</topology>
    </subcellularLocation>
    <subcellularLocation>
        <location evidence="1">Membrane</location>
        <topology evidence="1">Single-pass type I membrane protein</topology>
    </subcellularLocation>
</comment>
<sequence>MYSFIRLALVTLASTYVAAGETDFYAHKPRTVVVASKEQQKTHAGLIELLQSYDHDVTVKQKADVFGVRMLGERIIDNLIILDNTVDALAKSKVDGVQLMSYVDSGGNLLIAGGVETGALFDQVARHAGFVTSPHNLQLVDHFVPHSFDSGNHQTIAVETAKANKAVLETDASALIYNGPALKIARGKLSFAVLRAPSTSYAGAHCHGEDCVLVGGMEARNNARVLVVGSTDMLSDANAKASKSNEVAQKSMMEWITMRKSVVRTRKVEVLSLAPKLEGAYTVMDEVEYAIELEELVNGEWVGFTGRSDLQMTYTRMDPFVTRDLTEAGDGRYFTRFSLPDVYGLFTFKVKYTAHGYSWVDEELTLVIKPLRNNMHQRWIPGAFPYYTSALSMMGGVLAVSFVYLYHSDVPQKNKKV</sequence>
<dbReference type="GO" id="GO:0018279">
    <property type="term" value="P:protein N-linked glycosylation via asparagine"/>
    <property type="evidence" value="ECO:0007669"/>
    <property type="project" value="UniProtKB-UniRule"/>
</dbReference>
<keyword evidence="12" id="KW-1185">Reference proteome</keyword>
<evidence type="ECO:0000256" key="3">
    <source>
        <dbReference type="ARBA" id="ARBA00008743"/>
    </source>
</evidence>
<evidence type="ECO:0000256" key="2">
    <source>
        <dbReference type="ARBA" id="ARBA00004922"/>
    </source>
</evidence>
<dbReference type="eggNOG" id="KOG2754">
    <property type="taxonomic scope" value="Eukaryota"/>
</dbReference>
<protein>
    <recommendedName>
        <fullName evidence="8">Dolichyl-diphosphooligosaccharide--protein glycosyltransferase 48 kDa subunit</fullName>
        <shortName evidence="8">Oligosaccharyl transferase 48 kDa subunit</shortName>
    </recommendedName>
</protein>
<dbReference type="AlphaFoldDB" id="A0A0L0G9Z3"/>
<evidence type="ECO:0000256" key="8">
    <source>
        <dbReference type="RuleBase" id="RU361142"/>
    </source>
</evidence>
<comment type="subunit">
    <text evidence="8">Component of the oligosaccharyltransferase (OST) complex.</text>
</comment>
<dbReference type="InterPro" id="IPR005013">
    <property type="entry name" value="DDOST_48_kDa_subunit"/>
</dbReference>
<dbReference type="Proteomes" id="UP000054560">
    <property type="component" value="Unassembled WGS sequence"/>
</dbReference>